<dbReference type="SUPFAM" id="SSF69819">
    <property type="entry name" value="MTH1598-like"/>
    <property type="match status" value="1"/>
</dbReference>
<accession>A0A0G1U6D2</accession>
<evidence type="ECO:0000256" key="3">
    <source>
        <dbReference type="ARBA" id="ARBA00022723"/>
    </source>
</evidence>
<comment type="caution">
    <text evidence="6">The sequence shown here is derived from an EMBL/GenBank/DDBJ whole genome shotgun (WGS) entry which is preliminary data.</text>
</comment>
<dbReference type="GO" id="GO:0008033">
    <property type="term" value="P:tRNA processing"/>
    <property type="evidence" value="ECO:0007669"/>
    <property type="project" value="UniProtKB-KW"/>
</dbReference>
<evidence type="ECO:0000259" key="5">
    <source>
        <dbReference type="Pfam" id="PF01951"/>
    </source>
</evidence>
<evidence type="ECO:0000313" key="6">
    <source>
        <dbReference type="EMBL" id="KKU89696.1"/>
    </source>
</evidence>
<evidence type="ECO:0000256" key="1">
    <source>
        <dbReference type="ARBA" id="ARBA00007963"/>
    </source>
</evidence>
<dbReference type="AlphaFoldDB" id="A0A0G1U6D2"/>
<evidence type="ECO:0000313" key="7">
    <source>
        <dbReference type="Proteomes" id="UP000033882"/>
    </source>
</evidence>
<sequence length="137" mass="15711">MKKYTVMGHPAELRIQVLGDTIEHVFMNAADAMADIMARDRYASVSSTERVSTKSVDRDAALVDFLNELLAQSHVERSVHIPESVVITEENKTVKVEAIMRRYLVRAFDEDIKAVTHQDVRIEHREGKWRTTLVFDI</sequence>
<keyword evidence="3" id="KW-0479">Metal-binding</keyword>
<comment type="similarity">
    <text evidence="1">Belongs to the archease family.</text>
</comment>
<dbReference type="Gene3D" id="3.55.10.10">
    <property type="entry name" value="Archease domain"/>
    <property type="match status" value="1"/>
</dbReference>
<dbReference type="Pfam" id="PF01951">
    <property type="entry name" value="Archease"/>
    <property type="match status" value="1"/>
</dbReference>
<evidence type="ECO:0000256" key="4">
    <source>
        <dbReference type="ARBA" id="ARBA00022837"/>
    </source>
</evidence>
<reference evidence="6 7" key="1">
    <citation type="journal article" date="2015" name="Nature">
        <title>rRNA introns, odd ribosomes, and small enigmatic genomes across a large radiation of phyla.</title>
        <authorList>
            <person name="Brown C.T."/>
            <person name="Hug L.A."/>
            <person name="Thomas B.C."/>
            <person name="Sharon I."/>
            <person name="Castelle C.J."/>
            <person name="Singh A."/>
            <person name="Wilkins M.J."/>
            <person name="Williams K.H."/>
            <person name="Banfield J.F."/>
        </authorList>
    </citation>
    <scope>NUCLEOTIDE SEQUENCE [LARGE SCALE GENOMIC DNA]</scope>
</reference>
<keyword evidence="4" id="KW-0106">Calcium</keyword>
<organism evidence="6 7">
    <name type="scientific">Candidatus Wolfebacteria bacterium GW2011_GWA2_47_9b</name>
    <dbReference type="NCBI Taxonomy" id="1619005"/>
    <lineage>
        <taxon>Bacteria</taxon>
        <taxon>Candidatus Wolfeibacteriota</taxon>
    </lineage>
</organism>
<dbReference type="PANTHER" id="PTHR12682:SF11">
    <property type="entry name" value="PROTEIN ARCHEASE"/>
    <property type="match status" value="1"/>
</dbReference>
<gene>
    <name evidence="6" type="ORF">UY19_C0010G0029</name>
</gene>
<dbReference type="InterPro" id="IPR036820">
    <property type="entry name" value="Archease_dom_sf"/>
</dbReference>
<dbReference type="InterPro" id="IPR002804">
    <property type="entry name" value="Archease"/>
</dbReference>
<evidence type="ECO:0000256" key="2">
    <source>
        <dbReference type="ARBA" id="ARBA00022694"/>
    </source>
</evidence>
<protein>
    <submittedName>
        <fullName evidence="6">Protein archease</fullName>
    </submittedName>
</protein>
<dbReference type="EMBL" id="LCPB01000010">
    <property type="protein sequence ID" value="KKU89696.1"/>
    <property type="molecule type" value="Genomic_DNA"/>
</dbReference>
<proteinExistence type="inferred from homology"/>
<keyword evidence="2" id="KW-0819">tRNA processing</keyword>
<feature type="domain" description="Archease" evidence="5">
    <location>
        <begin position="4"/>
        <end position="137"/>
    </location>
</feature>
<dbReference type="InterPro" id="IPR023572">
    <property type="entry name" value="Archease_dom"/>
</dbReference>
<dbReference type="GO" id="GO:0046872">
    <property type="term" value="F:metal ion binding"/>
    <property type="evidence" value="ECO:0007669"/>
    <property type="project" value="UniProtKB-KW"/>
</dbReference>
<name>A0A0G1U6D2_9BACT</name>
<dbReference type="Proteomes" id="UP000033882">
    <property type="component" value="Unassembled WGS sequence"/>
</dbReference>
<dbReference type="PANTHER" id="PTHR12682">
    <property type="entry name" value="ARCHEASE"/>
    <property type="match status" value="1"/>
</dbReference>